<name>A0A3B6QLA1_WHEAT</name>
<reference evidence="2" key="1">
    <citation type="submission" date="2018-08" db="EMBL/GenBank/DDBJ databases">
        <authorList>
            <person name="Rossello M."/>
        </authorList>
    </citation>
    <scope>NUCLEOTIDE SEQUENCE [LARGE SCALE GENOMIC DNA]</scope>
    <source>
        <strain evidence="2">cv. Chinese Spring</strain>
    </source>
</reference>
<dbReference type="Gramene" id="TraesPARA_EIv1.0_2141320.1">
    <property type="protein sequence ID" value="TraesPARA_EIv1.0_2141320.1.CDS1"/>
    <property type="gene ID" value="TraesPARA_EIv1.0_2141320"/>
</dbReference>
<dbReference type="Gramene" id="TraesARI6D03G03737560.1">
    <property type="protein sequence ID" value="TraesARI6D03G03737560.1.CDS1"/>
    <property type="gene ID" value="TraesARI6D03G03737560"/>
</dbReference>
<feature type="transmembrane region" description="Helical" evidence="1">
    <location>
        <begin position="45"/>
        <end position="69"/>
    </location>
</feature>
<dbReference type="Gramene" id="TraesCAD_scaffold_054171_01G000200.1">
    <property type="protein sequence ID" value="TraesCAD_scaffold_054171_01G000200.1"/>
    <property type="gene ID" value="TraesCAD_scaffold_054171_01G000200"/>
</dbReference>
<evidence type="ECO:0000256" key="1">
    <source>
        <dbReference type="SAM" id="Phobius"/>
    </source>
</evidence>
<evidence type="ECO:0000313" key="3">
    <source>
        <dbReference type="Proteomes" id="UP000019116"/>
    </source>
</evidence>
<dbReference type="Gramene" id="TraesCS6D02G314400.1">
    <property type="protein sequence ID" value="TraesCS6D02G314400.1.cds1"/>
    <property type="gene ID" value="TraesCS6D02G314400"/>
</dbReference>
<dbReference type="Gramene" id="TraesLDM6D03G03777070.1">
    <property type="protein sequence ID" value="TraesLDM6D03G03777070.1.CDS1"/>
    <property type="gene ID" value="TraesLDM6D03G03777070"/>
</dbReference>
<dbReference type="AlphaFoldDB" id="A0A3B6QLA1"/>
<protein>
    <submittedName>
        <fullName evidence="2">Uncharacterized protein</fullName>
    </submittedName>
</protein>
<keyword evidence="3" id="KW-1185">Reference proteome</keyword>
<dbReference type="Proteomes" id="UP000019116">
    <property type="component" value="Chromosome 6D"/>
</dbReference>
<reference evidence="2" key="2">
    <citation type="submission" date="2018-10" db="UniProtKB">
        <authorList>
            <consortium name="EnsemblPlants"/>
        </authorList>
    </citation>
    <scope>IDENTIFICATION</scope>
</reference>
<dbReference type="Gramene" id="TraesROB_scaffold_057683_01G000200.1">
    <property type="protein sequence ID" value="TraesROB_scaffold_057683_01G000200.1"/>
    <property type="gene ID" value="TraesROB_scaffold_057683_01G000200"/>
</dbReference>
<dbReference type="Gramene" id="TraesLAC6D03G03723690.1">
    <property type="protein sequence ID" value="TraesLAC6D03G03723690.1.CDS1"/>
    <property type="gene ID" value="TraesLAC6D03G03723690"/>
</dbReference>
<proteinExistence type="predicted"/>
<dbReference type="Gramene" id="TraesSTA6D03G03766290.1">
    <property type="protein sequence ID" value="TraesSTA6D03G03766290.1.CDS1"/>
    <property type="gene ID" value="TraesSTA6D03G03766290"/>
</dbReference>
<dbReference type="Gramene" id="TraesSYM6D03G03721070.1">
    <property type="protein sequence ID" value="TraesSYM6D03G03721070.1.CDS1"/>
    <property type="gene ID" value="TraesSYM6D03G03721070"/>
</dbReference>
<keyword evidence="1" id="KW-0812">Transmembrane</keyword>
<dbReference type="PaxDb" id="4565-Traes_6DL_088411261.1"/>
<dbReference type="Gramene" id="TraesNOR6D03G03813930.1">
    <property type="protein sequence ID" value="TraesNOR6D03G03813930.1.CDS1"/>
    <property type="gene ID" value="TraesNOR6D03G03813930"/>
</dbReference>
<dbReference type="Gramene" id="TraesJUL6D03G03806200.1">
    <property type="protein sequence ID" value="TraesJUL6D03G03806200.1.CDS1"/>
    <property type="gene ID" value="TraesJUL6D03G03806200"/>
</dbReference>
<dbReference type="Gramene" id="TraesCS6D03G0731600.1">
    <property type="protein sequence ID" value="TraesCS6D03G0731600.1.CDS1"/>
    <property type="gene ID" value="TraesCS6D03G0731600"/>
</dbReference>
<dbReference type="Gramene" id="TraesCLE_scaffold_053938_01G000500.1">
    <property type="protein sequence ID" value="TraesCLE_scaffold_053938_01G000500.1"/>
    <property type="gene ID" value="TraesCLE_scaffold_053938_01G000500"/>
</dbReference>
<keyword evidence="1" id="KW-1133">Transmembrane helix</keyword>
<organism evidence="2">
    <name type="scientific">Triticum aestivum</name>
    <name type="common">Wheat</name>
    <dbReference type="NCBI Taxonomy" id="4565"/>
    <lineage>
        <taxon>Eukaryota</taxon>
        <taxon>Viridiplantae</taxon>
        <taxon>Streptophyta</taxon>
        <taxon>Embryophyta</taxon>
        <taxon>Tracheophyta</taxon>
        <taxon>Spermatophyta</taxon>
        <taxon>Magnoliopsida</taxon>
        <taxon>Liliopsida</taxon>
        <taxon>Poales</taxon>
        <taxon>Poaceae</taxon>
        <taxon>BOP clade</taxon>
        <taxon>Pooideae</taxon>
        <taxon>Triticodae</taxon>
        <taxon>Triticeae</taxon>
        <taxon>Triticinae</taxon>
        <taxon>Triticum</taxon>
    </lineage>
</organism>
<dbReference type="Gramene" id="TraesJAG6D03G03755960.1">
    <property type="protein sequence ID" value="TraesJAG6D03G03755960.1.CDS1"/>
    <property type="gene ID" value="TraesJAG6D03G03755960"/>
</dbReference>
<dbReference type="EnsemblPlants" id="TraesCS6D02G314400.1">
    <property type="protein sequence ID" value="TraesCS6D02G314400.1.cds1"/>
    <property type="gene ID" value="TraesCS6D02G314400"/>
</dbReference>
<keyword evidence="1" id="KW-0472">Membrane</keyword>
<sequence length="98" mass="11324">MTLRNLFLRNVYNFVTHCQIALLLFNTPGPFLVHSELLLPNATVSFFALCFITYVMWTQLCPFLLPLLLCRLLPLGTSSWNCHDDIALTEDLYLFVLK</sequence>
<accession>A0A3B6QLA1</accession>
<evidence type="ECO:0000313" key="2">
    <source>
        <dbReference type="EnsemblPlants" id="TraesCS6D02G314400.1.cds1"/>
    </source>
</evidence>
<dbReference type="SMR" id="A0A3B6QLA1"/>
<feature type="transmembrane region" description="Helical" evidence="1">
    <location>
        <begin position="7"/>
        <end position="25"/>
    </location>
</feature>
<dbReference type="Gramene" id="TraesMAC6D03G03771300.1">
    <property type="protein sequence ID" value="TraesMAC6D03G03771300.1.CDS1"/>
    <property type="gene ID" value="TraesMAC6D03G03771300"/>
</dbReference>
<dbReference type="Gramene" id="TraesWEE_scaffold_054377_01G000200.1">
    <property type="protein sequence ID" value="TraesWEE_scaffold_054377_01G000200.1"/>
    <property type="gene ID" value="TraesWEE_scaffold_054377_01G000200"/>
</dbReference>